<dbReference type="PANTHER" id="PTHR10746">
    <property type="entry name" value="50S RIBOSOMAL PROTEIN L4"/>
    <property type="match status" value="1"/>
</dbReference>
<keyword evidence="5" id="KW-0694">RNA-binding</keyword>
<dbReference type="PANTHER" id="PTHR10746:SF6">
    <property type="entry name" value="LARGE RIBOSOMAL SUBUNIT PROTEIN UL4M"/>
    <property type="match status" value="1"/>
</dbReference>
<comment type="similarity">
    <text evidence="1 5">Belongs to the universal ribosomal protein uL4 family.</text>
</comment>
<proteinExistence type="inferred from homology"/>
<keyword evidence="3 5" id="KW-0687">Ribonucleoprotein</keyword>
<dbReference type="InterPro" id="IPR023574">
    <property type="entry name" value="Ribosomal_uL4_dom_sf"/>
</dbReference>
<evidence type="ECO:0000256" key="5">
    <source>
        <dbReference type="HAMAP-Rule" id="MF_01328"/>
    </source>
</evidence>
<accession>A0A7C1BG45</accession>
<comment type="subunit">
    <text evidence="5">Part of the 50S ribosomal subunit.</text>
</comment>
<dbReference type="Pfam" id="PF00573">
    <property type="entry name" value="Ribosomal_L4"/>
    <property type="match status" value="1"/>
</dbReference>
<dbReference type="Gene3D" id="3.40.1370.10">
    <property type="match status" value="1"/>
</dbReference>
<dbReference type="SUPFAM" id="SSF52166">
    <property type="entry name" value="Ribosomal protein L4"/>
    <property type="match status" value="1"/>
</dbReference>
<dbReference type="NCBIfam" id="TIGR03953">
    <property type="entry name" value="rplD_bact"/>
    <property type="match status" value="1"/>
</dbReference>
<dbReference type="GO" id="GO:0003735">
    <property type="term" value="F:structural constituent of ribosome"/>
    <property type="evidence" value="ECO:0007669"/>
    <property type="project" value="InterPro"/>
</dbReference>
<comment type="function">
    <text evidence="5">Forms part of the polypeptide exit tunnel.</text>
</comment>
<evidence type="ECO:0000256" key="4">
    <source>
        <dbReference type="ARBA" id="ARBA00035244"/>
    </source>
</evidence>
<dbReference type="GO" id="GO:0005840">
    <property type="term" value="C:ribosome"/>
    <property type="evidence" value="ECO:0007669"/>
    <property type="project" value="UniProtKB-KW"/>
</dbReference>
<dbReference type="EMBL" id="DRBW01000024">
    <property type="protein sequence ID" value="HDM89712.1"/>
    <property type="molecule type" value="Genomic_DNA"/>
</dbReference>
<keyword evidence="2 5" id="KW-0689">Ribosomal protein</keyword>
<dbReference type="InterPro" id="IPR013005">
    <property type="entry name" value="Ribosomal_uL4-like"/>
</dbReference>
<evidence type="ECO:0000256" key="3">
    <source>
        <dbReference type="ARBA" id="ARBA00023274"/>
    </source>
</evidence>
<evidence type="ECO:0000256" key="1">
    <source>
        <dbReference type="ARBA" id="ARBA00010528"/>
    </source>
</evidence>
<evidence type="ECO:0000256" key="2">
    <source>
        <dbReference type="ARBA" id="ARBA00022980"/>
    </source>
</evidence>
<keyword evidence="5" id="KW-0699">rRNA-binding</keyword>
<dbReference type="GO" id="GO:1990904">
    <property type="term" value="C:ribonucleoprotein complex"/>
    <property type="evidence" value="ECO:0007669"/>
    <property type="project" value="UniProtKB-KW"/>
</dbReference>
<protein>
    <recommendedName>
        <fullName evidence="4 5">Large ribosomal subunit protein uL4</fullName>
    </recommendedName>
</protein>
<comment type="caution">
    <text evidence="6">The sequence shown here is derived from an EMBL/GenBank/DDBJ whole genome shotgun (WGS) entry which is preliminary data.</text>
</comment>
<sequence length="209" mass="23480">MPKAPVFTKEGTRTGMIDLPEEIFGLKPKKHLLWEVVRAYLAARRQGTHKAKTRSEVKASGAKLWPQKGMGRARHGSVSAPIFVGGGKAHGPRPRDYRIKINVKAKRLALSQALSDRARENRVFVMEEFSMEKPKTKMMAELLAKMNLDGKRVVLLSADSNRNFYLSSRNIPRVNFKVAKDVNALDILGSEYVVIEKNAITALKERLVK</sequence>
<dbReference type="GO" id="GO:0006412">
    <property type="term" value="P:translation"/>
    <property type="evidence" value="ECO:0007669"/>
    <property type="project" value="UniProtKB-UniRule"/>
</dbReference>
<name>A0A7C1BG45_UNCW3</name>
<dbReference type="Proteomes" id="UP000885931">
    <property type="component" value="Unassembled WGS sequence"/>
</dbReference>
<dbReference type="GO" id="GO:0019843">
    <property type="term" value="F:rRNA binding"/>
    <property type="evidence" value="ECO:0007669"/>
    <property type="project" value="UniProtKB-UniRule"/>
</dbReference>
<dbReference type="AlphaFoldDB" id="A0A7C1BG45"/>
<organism evidence="6">
    <name type="scientific">candidate division WOR-3 bacterium</name>
    <dbReference type="NCBI Taxonomy" id="2052148"/>
    <lineage>
        <taxon>Bacteria</taxon>
        <taxon>Bacteria division WOR-3</taxon>
    </lineage>
</organism>
<dbReference type="InterPro" id="IPR002136">
    <property type="entry name" value="Ribosomal_uL4"/>
</dbReference>
<comment type="function">
    <text evidence="5">One of the primary rRNA binding proteins, this protein initially binds near the 5'-end of the 23S rRNA. It is important during the early stages of 50S assembly. It makes multiple contacts with different domains of the 23S rRNA in the assembled 50S subunit and ribosome.</text>
</comment>
<reference evidence="6" key="1">
    <citation type="journal article" date="2020" name="mSystems">
        <title>Genome- and Community-Level Interaction Insights into Carbon Utilization and Element Cycling Functions of Hydrothermarchaeota in Hydrothermal Sediment.</title>
        <authorList>
            <person name="Zhou Z."/>
            <person name="Liu Y."/>
            <person name="Xu W."/>
            <person name="Pan J."/>
            <person name="Luo Z.H."/>
            <person name="Li M."/>
        </authorList>
    </citation>
    <scope>NUCLEOTIDE SEQUENCE [LARGE SCALE GENOMIC DNA]</scope>
    <source>
        <strain evidence="6">HyVt-237</strain>
    </source>
</reference>
<gene>
    <name evidence="5" type="primary">rplD</name>
    <name evidence="6" type="ORF">ENG67_00705</name>
</gene>
<evidence type="ECO:0000313" key="6">
    <source>
        <dbReference type="EMBL" id="HDM89712.1"/>
    </source>
</evidence>
<dbReference type="HAMAP" id="MF_01328_B">
    <property type="entry name" value="Ribosomal_uL4_B"/>
    <property type="match status" value="1"/>
</dbReference>